<feature type="domain" description="Fumarylacetoacetase-like C-terminal" evidence="3">
    <location>
        <begin position="92"/>
        <end position="298"/>
    </location>
</feature>
<dbReference type="EMBL" id="JAFBFC010000002">
    <property type="protein sequence ID" value="MBM7702631.1"/>
    <property type="molecule type" value="Genomic_DNA"/>
</dbReference>
<evidence type="ECO:0000256" key="1">
    <source>
        <dbReference type="ARBA" id="ARBA00010211"/>
    </source>
</evidence>
<dbReference type="SUPFAM" id="SSF56529">
    <property type="entry name" value="FAH"/>
    <property type="match status" value="1"/>
</dbReference>
<dbReference type="Proteomes" id="UP000809829">
    <property type="component" value="Unassembled WGS sequence"/>
</dbReference>
<reference evidence="4 5" key="1">
    <citation type="submission" date="2021-01" db="EMBL/GenBank/DDBJ databases">
        <title>Genomic Encyclopedia of Type Strains, Phase IV (KMG-IV): sequencing the most valuable type-strain genomes for metagenomic binning, comparative biology and taxonomic classification.</title>
        <authorList>
            <person name="Goeker M."/>
        </authorList>
    </citation>
    <scope>NUCLEOTIDE SEQUENCE [LARGE SCALE GENOMIC DNA]</scope>
    <source>
        <strain evidence="4 5">DSM 104297</strain>
    </source>
</reference>
<dbReference type="PANTHER" id="PTHR11820:SF7">
    <property type="entry name" value="ACYLPYRUVASE FAHD1, MITOCHONDRIAL"/>
    <property type="match status" value="1"/>
</dbReference>
<evidence type="ECO:0000256" key="2">
    <source>
        <dbReference type="ARBA" id="ARBA00022723"/>
    </source>
</evidence>
<gene>
    <name evidence="4" type="ORF">JOC83_001465</name>
</gene>
<dbReference type="Pfam" id="PF01557">
    <property type="entry name" value="FAA_hydrolase"/>
    <property type="match status" value="1"/>
</dbReference>
<dbReference type="RefSeq" id="WP_205185782.1">
    <property type="nucleotide sequence ID" value="NZ_JAFBFC010000002.1"/>
</dbReference>
<dbReference type="Gene3D" id="3.90.850.10">
    <property type="entry name" value="Fumarylacetoacetase-like, C-terminal domain"/>
    <property type="match status" value="1"/>
</dbReference>
<name>A0ABS2QV72_9BACI</name>
<comment type="similarity">
    <text evidence="1">Belongs to the FAH family.</text>
</comment>
<evidence type="ECO:0000313" key="4">
    <source>
        <dbReference type="EMBL" id="MBM7702631.1"/>
    </source>
</evidence>
<dbReference type="InterPro" id="IPR011234">
    <property type="entry name" value="Fumarylacetoacetase-like_C"/>
</dbReference>
<dbReference type="InterPro" id="IPR036663">
    <property type="entry name" value="Fumarylacetoacetase_C_sf"/>
</dbReference>
<comment type="caution">
    <text evidence="4">The sequence shown here is derived from an EMBL/GenBank/DDBJ whole genome shotgun (WGS) entry which is preliminary data.</text>
</comment>
<sequence length="300" mass="33568">MRFVTAIYQGREFIGVQQEKTIIDLQRAEEKQLGTTDIPQCMIRFIELYELLEEKIKSIMEVQDDGVNVERGVYAQEQVTIIAPIPRPRKNIFCVGKNYADHAIEMGSKDDIPSHIMLFSKAPTSVVGHEQVILHHKHITQELDYEGELAVIIGKEGTRIKQEDAMSYVFGYTIVNDVTARDLQAKHKQFLLGKSLDTSCPMGPVIVHKSIIKAPHHLHIETRVNGQVRQKGNTEQFIFSIEEIISVISQGMTLEPGDIIATGTPAGVGKGFNPPKFLKPGDAIEISIESIGTLRNTIER</sequence>
<keyword evidence="2" id="KW-0479">Metal-binding</keyword>
<accession>A0ABS2QV72</accession>
<organism evidence="4 5">
    <name type="scientific">Priestia iocasae</name>
    <dbReference type="NCBI Taxonomy" id="2291674"/>
    <lineage>
        <taxon>Bacteria</taxon>
        <taxon>Bacillati</taxon>
        <taxon>Bacillota</taxon>
        <taxon>Bacilli</taxon>
        <taxon>Bacillales</taxon>
        <taxon>Bacillaceae</taxon>
        <taxon>Priestia</taxon>
    </lineage>
</organism>
<evidence type="ECO:0000259" key="3">
    <source>
        <dbReference type="Pfam" id="PF01557"/>
    </source>
</evidence>
<keyword evidence="5" id="KW-1185">Reference proteome</keyword>
<proteinExistence type="inferred from homology"/>
<protein>
    <submittedName>
        <fullName evidence="4">2-keto-4-pentenoate hydratase/2-oxohepta-3-ene-1,7-dioic acid hydratase in catechol pathway</fullName>
    </submittedName>
</protein>
<dbReference type="PANTHER" id="PTHR11820">
    <property type="entry name" value="ACYLPYRUVASE"/>
    <property type="match status" value="1"/>
</dbReference>
<evidence type="ECO:0000313" key="5">
    <source>
        <dbReference type="Proteomes" id="UP000809829"/>
    </source>
</evidence>